<keyword evidence="3" id="KW-1185">Reference proteome</keyword>
<feature type="domain" description="Insertion element IS402-like" evidence="1">
    <location>
        <begin position="2"/>
        <end position="43"/>
    </location>
</feature>
<accession>A0ABS3X8Y6</accession>
<dbReference type="Proteomes" id="UP001519064">
    <property type="component" value="Unassembled WGS sequence"/>
</dbReference>
<dbReference type="Pfam" id="PF13340">
    <property type="entry name" value="DUF4096"/>
    <property type="match status" value="1"/>
</dbReference>
<dbReference type="InterPro" id="IPR025161">
    <property type="entry name" value="IS402-like_dom"/>
</dbReference>
<evidence type="ECO:0000313" key="2">
    <source>
        <dbReference type="EMBL" id="MBO8191830.1"/>
    </source>
</evidence>
<sequence length="54" mass="6127">MRREITNAIHTRTAPGCAWRHLPHDFPAWDTCHGYFATWQKVGSSSSPAWRAGC</sequence>
<protein>
    <submittedName>
        <fullName evidence="2">Transposase</fullName>
    </submittedName>
</protein>
<comment type="caution">
    <text evidence="2">The sequence shown here is derived from an EMBL/GenBank/DDBJ whole genome shotgun (WGS) entry which is preliminary data.</text>
</comment>
<gene>
    <name evidence="2" type="ORF">ITI46_09085</name>
</gene>
<dbReference type="EMBL" id="JADKMA010000033">
    <property type="protein sequence ID" value="MBO8191830.1"/>
    <property type="molecule type" value="Genomic_DNA"/>
</dbReference>
<proteinExistence type="predicted"/>
<evidence type="ECO:0000259" key="1">
    <source>
        <dbReference type="Pfam" id="PF13340"/>
    </source>
</evidence>
<dbReference type="RefSeq" id="WP_209238927.1">
    <property type="nucleotide sequence ID" value="NZ_JADKMA010000033.1"/>
</dbReference>
<evidence type="ECO:0000313" key="3">
    <source>
        <dbReference type="Proteomes" id="UP001519064"/>
    </source>
</evidence>
<reference evidence="2 3" key="1">
    <citation type="submission" date="2020-11" db="EMBL/GenBank/DDBJ databases">
        <title>Streptomyces spirodelae sp. nov., isolated from duckweed.</title>
        <authorList>
            <person name="Saimee Y."/>
            <person name="Duangmal K."/>
        </authorList>
    </citation>
    <scope>NUCLEOTIDE SEQUENCE [LARGE SCALE GENOMIC DNA]</scope>
    <source>
        <strain evidence="2 3">S16-07</strain>
    </source>
</reference>
<organism evidence="2 3">
    <name type="scientific">Streptomyces oryzae</name>
    <dbReference type="NCBI Taxonomy" id="1434886"/>
    <lineage>
        <taxon>Bacteria</taxon>
        <taxon>Bacillati</taxon>
        <taxon>Actinomycetota</taxon>
        <taxon>Actinomycetes</taxon>
        <taxon>Kitasatosporales</taxon>
        <taxon>Streptomycetaceae</taxon>
        <taxon>Streptomyces</taxon>
    </lineage>
</organism>
<name>A0ABS3X8Y6_9ACTN</name>